<gene>
    <name evidence="2" type="ORF">LITE_LOCUS46788</name>
</gene>
<evidence type="ECO:0000313" key="2">
    <source>
        <dbReference type="EMBL" id="CAI0553292.1"/>
    </source>
</evidence>
<dbReference type="CDD" id="cd03024">
    <property type="entry name" value="DsbA_FrnE"/>
    <property type="match status" value="2"/>
</dbReference>
<evidence type="ECO:0000259" key="1">
    <source>
        <dbReference type="Pfam" id="PF01323"/>
    </source>
</evidence>
<evidence type="ECO:0000313" key="3">
    <source>
        <dbReference type="Proteomes" id="UP001154282"/>
    </source>
</evidence>
<dbReference type="PANTHER" id="PTHR13887">
    <property type="entry name" value="GLUTATHIONE S-TRANSFERASE KAPPA"/>
    <property type="match status" value="1"/>
</dbReference>
<dbReference type="Proteomes" id="UP001154282">
    <property type="component" value="Unassembled WGS sequence"/>
</dbReference>
<dbReference type="SUPFAM" id="SSF52833">
    <property type="entry name" value="Thioredoxin-like"/>
    <property type="match status" value="2"/>
</dbReference>
<feature type="domain" description="DSBA-like thioredoxin" evidence="1">
    <location>
        <begin position="29"/>
        <end position="211"/>
    </location>
</feature>
<feature type="domain" description="DSBA-like thioredoxin" evidence="1">
    <location>
        <begin position="224"/>
        <end position="398"/>
    </location>
</feature>
<proteinExistence type="predicted"/>
<sequence length="400" mass="44794">MAWKLRVNQIKRVRSMAETAAAGKKLIRVDVSSDTICPWCLVGKRNLDKAIAASTDRFDFEIRWHPFFLNPAAPKEGMNKLQFYKDKFGPQLDGVVARMTEVFRGLGLNYNLSGLTGNTLDSHRLIYYAGKQGSDKQHNLVEELFLGYFTQAKYIGDREFLLECAQKVGLEGAAEFLDDPNNGLQEVMEELNNYSSNINGVPYYVGGKKQIAMATNSGKKLIRIDISSDTVCPWCFVGKKNLDKAIAASSNRFDFEIRWHPFQLYPDAPKQGVNLLQFYRGRFGGGIDGMMARMSENFRGLGMNYDVSGLTGSSMDSHRLMYIAGEQGLDKQHKLAEELFLGNFTQAKYIGDREFLLQCAEKIGLEGAAEFLNDPNAGLKQVNEDLGKTVVRGVPYYVAC</sequence>
<dbReference type="AlphaFoldDB" id="A0AAV0R6I1"/>
<dbReference type="GO" id="GO:0016491">
    <property type="term" value="F:oxidoreductase activity"/>
    <property type="evidence" value="ECO:0007669"/>
    <property type="project" value="InterPro"/>
</dbReference>
<keyword evidence="3" id="KW-1185">Reference proteome</keyword>
<accession>A0AAV0R6I1</accession>
<comment type="caution">
    <text evidence="2">The sequence shown here is derived from an EMBL/GenBank/DDBJ whole genome shotgun (WGS) entry which is preliminary data.</text>
</comment>
<protein>
    <recommendedName>
        <fullName evidence="1">DSBA-like thioredoxin domain-containing protein</fullName>
    </recommendedName>
</protein>
<name>A0AAV0R6I1_9ROSI</name>
<dbReference type="Gene3D" id="3.40.30.10">
    <property type="entry name" value="Glutaredoxin"/>
    <property type="match status" value="2"/>
</dbReference>
<dbReference type="PANTHER" id="PTHR13887:SF41">
    <property type="entry name" value="THIOREDOXIN SUPERFAMILY PROTEIN"/>
    <property type="match status" value="1"/>
</dbReference>
<dbReference type="EMBL" id="CAMGYJ010000010">
    <property type="protein sequence ID" value="CAI0553292.1"/>
    <property type="molecule type" value="Genomic_DNA"/>
</dbReference>
<dbReference type="InterPro" id="IPR036249">
    <property type="entry name" value="Thioredoxin-like_sf"/>
</dbReference>
<organism evidence="2 3">
    <name type="scientific">Linum tenue</name>
    <dbReference type="NCBI Taxonomy" id="586396"/>
    <lineage>
        <taxon>Eukaryota</taxon>
        <taxon>Viridiplantae</taxon>
        <taxon>Streptophyta</taxon>
        <taxon>Embryophyta</taxon>
        <taxon>Tracheophyta</taxon>
        <taxon>Spermatophyta</taxon>
        <taxon>Magnoliopsida</taxon>
        <taxon>eudicotyledons</taxon>
        <taxon>Gunneridae</taxon>
        <taxon>Pentapetalae</taxon>
        <taxon>rosids</taxon>
        <taxon>fabids</taxon>
        <taxon>Malpighiales</taxon>
        <taxon>Linaceae</taxon>
        <taxon>Linum</taxon>
    </lineage>
</organism>
<dbReference type="Pfam" id="PF01323">
    <property type="entry name" value="DSBA"/>
    <property type="match status" value="2"/>
</dbReference>
<reference evidence="2" key="1">
    <citation type="submission" date="2022-08" db="EMBL/GenBank/DDBJ databases">
        <authorList>
            <person name="Gutierrez-Valencia J."/>
        </authorList>
    </citation>
    <scope>NUCLEOTIDE SEQUENCE</scope>
</reference>
<dbReference type="InterPro" id="IPR001853">
    <property type="entry name" value="DSBA-like_thioredoxin_dom"/>
</dbReference>